<protein>
    <submittedName>
        <fullName evidence="1">Uncharacterized protein</fullName>
    </submittedName>
</protein>
<accession>A0ABD3GXI0</accession>
<evidence type="ECO:0000313" key="1">
    <source>
        <dbReference type="EMBL" id="KAL3682850.1"/>
    </source>
</evidence>
<keyword evidence="2" id="KW-1185">Reference proteome</keyword>
<dbReference type="AlphaFoldDB" id="A0ABD3GXI0"/>
<sequence length="98" mass="11355">MELLSTRANLTMTTKVQQRVTKSLTRNDGRQIVQKRVDRLSGGRLESLWTAFRSVLYCCKQGFSVHQLLRSEDKMLLIRRNFGLIIIDRVGALHLPRD</sequence>
<name>A0ABD3GXI0_9MARC</name>
<dbReference type="Proteomes" id="UP001633002">
    <property type="component" value="Unassembled WGS sequence"/>
</dbReference>
<proteinExistence type="predicted"/>
<evidence type="ECO:0000313" key="2">
    <source>
        <dbReference type="Proteomes" id="UP001633002"/>
    </source>
</evidence>
<comment type="caution">
    <text evidence="1">The sequence shown here is derived from an EMBL/GenBank/DDBJ whole genome shotgun (WGS) entry which is preliminary data.</text>
</comment>
<organism evidence="1 2">
    <name type="scientific">Riccia sorocarpa</name>
    <dbReference type="NCBI Taxonomy" id="122646"/>
    <lineage>
        <taxon>Eukaryota</taxon>
        <taxon>Viridiplantae</taxon>
        <taxon>Streptophyta</taxon>
        <taxon>Embryophyta</taxon>
        <taxon>Marchantiophyta</taxon>
        <taxon>Marchantiopsida</taxon>
        <taxon>Marchantiidae</taxon>
        <taxon>Marchantiales</taxon>
        <taxon>Ricciaceae</taxon>
        <taxon>Riccia</taxon>
    </lineage>
</organism>
<gene>
    <name evidence="1" type="ORF">R1sor_000872</name>
</gene>
<reference evidence="1 2" key="1">
    <citation type="submission" date="2024-09" db="EMBL/GenBank/DDBJ databases">
        <title>Chromosome-scale assembly of Riccia sorocarpa.</title>
        <authorList>
            <person name="Paukszto L."/>
        </authorList>
    </citation>
    <scope>NUCLEOTIDE SEQUENCE [LARGE SCALE GENOMIC DNA]</scope>
    <source>
        <strain evidence="1">LP-2024</strain>
        <tissue evidence="1">Aerial parts of the thallus</tissue>
    </source>
</reference>
<dbReference type="EMBL" id="JBJQOH010000006">
    <property type="protein sequence ID" value="KAL3682850.1"/>
    <property type="molecule type" value="Genomic_DNA"/>
</dbReference>